<evidence type="ECO:0000256" key="1">
    <source>
        <dbReference type="ARBA" id="ARBA00022527"/>
    </source>
</evidence>
<keyword evidence="4" id="KW-0547">Nucleotide-binding</keyword>
<proteinExistence type="predicted"/>
<evidence type="ECO:0000256" key="2">
    <source>
        <dbReference type="SAM" id="MobiDB-lite"/>
    </source>
</evidence>
<keyword evidence="4" id="KW-0067">ATP-binding</keyword>
<dbReference type="SUPFAM" id="SSF55874">
    <property type="entry name" value="ATPase domain of HSP90 chaperone/DNA topoisomerase II/histidine kinase"/>
    <property type="match status" value="1"/>
</dbReference>
<dbReference type="Pfam" id="PF13581">
    <property type="entry name" value="HATPase_c_2"/>
    <property type="match status" value="1"/>
</dbReference>
<evidence type="ECO:0000313" key="5">
    <source>
        <dbReference type="Proteomes" id="UP001585080"/>
    </source>
</evidence>
<dbReference type="InterPro" id="IPR036890">
    <property type="entry name" value="HATPase_C_sf"/>
</dbReference>
<accession>A0ABV5EBZ8</accession>
<dbReference type="RefSeq" id="WP_376733099.1">
    <property type="nucleotide sequence ID" value="NZ_JAYMRP010000012.1"/>
</dbReference>
<dbReference type="Proteomes" id="UP001585080">
    <property type="component" value="Unassembled WGS sequence"/>
</dbReference>
<dbReference type="PANTHER" id="PTHR35526:SF3">
    <property type="entry name" value="ANTI-SIGMA-F FACTOR RSBW"/>
    <property type="match status" value="1"/>
</dbReference>
<keyword evidence="1" id="KW-0723">Serine/threonine-protein kinase</keyword>
<organism evidence="4 5">
    <name type="scientific">Streptomyces broussonetiae</name>
    <dbReference type="NCBI Taxonomy" id="2686304"/>
    <lineage>
        <taxon>Bacteria</taxon>
        <taxon>Bacillati</taxon>
        <taxon>Actinomycetota</taxon>
        <taxon>Actinomycetes</taxon>
        <taxon>Kitasatosporales</taxon>
        <taxon>Streptomycetaceae</taxon>
        <taxon>Streptomyces</taxon>
    </lineage>
</organism>
<keyword evidence="5" id="KW-1185">Reference proteome</keyword>
<dbReference type="PANTHER" id="PTHR35526">
    <property type="entry name" value="ANTI-SIGMA-F FACTOR RSBW-RELATED"/>
    <property type="match status" value="1"/>
</dbReference>
<dbReference type="Gene3D" id="3.30.565.10">
    <property type="entry name" value="Histidine kinase-like ATPase, C-terminal domain"/>
    <property type="match status" value="1"/>
</dbReference>
<feature type="domain" description="Histidine kinase/HSP90-like ATPase" evidence="3">
    <location>
        <begin position="24"/>
        <end position="139"/>
    </location>
</feature>
<dbReference type="InterPro" id="IPR050267">
    <property type="entry name" value="Anti-sigma-factor_SerPK"/>
</dbReference>
<evidence type="ECO:0000259" key="3">
    <source>
        <dbReference type="Pfam" id="PF13581"/>
    </source>
</evidence>
<keyword evidence="1" id="KW-0808">Transferase</keyword>
<evidence type="ECO:0000313" key="4">
    <source>
        <dbReference type="EMBL" id="MFB8774370.1"/>
    </source>
</evidence>
<dbReference type="GO" id="GO:0005524">
    <property type="term" value="F:ATP binding"/>
    <property type="evidence" value="ECO:0007669"/>
    <property type="project" value="UniProtKB-KW"/>
</dbReference>
<name>A0ABV5EBZ8_9ACTN</name>
<feature type="region of interest" description="Disordered" evidence="2">
    <location>
        <begin position="1"/>
        <end position="23"/>
    </location>
</feature>
<dbReference type="InterPro" id="IPR003594">
    <property type="entry name" value="HATPase_dom"/>
</dbReference>
<protein>
    <submittedName>
        <fullName evidence="4">ATP-binding protein</fullName>
    </submittedName>
</protein>
<keyword evidence="1" id="KW-0418">Kinase</keyword>
<comment type="caution">
    <text evidence="4">The sequence shown here is derived from an EMBL/GenBank/DDBJ whole genome shotgun (WGS) entry which is preliminary data.</text>
</comment>
<gene>
    <name evidence="4" type="ORF">VSS16_16825</name>
</gene>
<reference evidence="4 5" key="1">
    <citation type="submission" date="2024-01" db="EMBL/GenBank/DDBJ databases">
        <title>Genome mining of biosynthetic gene clusters to explore secondary metabolites of Streptomyces sp.</title>
        <authorList>
            <person name="Baig A."/>
            <person name="Ajitkumar Shintre N."/>
            <person name="Kumar H."/>
            <person name="Anbarasu A."/>
            <person name="Ramaiah S."/>
        </authorList>
    </citation>
    <scope>NUCLEOTIDE SEQUENCE [LARGE SCALE GENOMIC DNA]</scope>
    <source>
        <strain evidence="4 5">A57</strain>
    </source>
</reference>
<sequence length="145" mass="15206">MAEQQWTASRGGPGEGPAARGSCRPADVRTAVRCAVACRCRDTGTPCDEDALSDALLVASELTTNAILHGGGVTDVDVDVDEHDVRVSVSDRSDRFPELTPALDAHGRRRTGGRGWPIVCRLASAVDVSELPAGGKRITAVVPVF</sequence>
<dbReference type="EMBL" id="JAYMRP010000012">
    <property type="protein sequence ID" value="MFB8774370.1"/>
    <property type="molecule type" value="Genomic_DNA"/>
</dbReference>